<comment type="subcellular location">
    <subcellularLocation>
        <location evidence="2">Membrane</location>
        <topology evidence="2">Multi-pass membrane protein</topology>
    </subcellularLocation>
</comment>
<evidence type="ECO:0000256" key="10">
    <source>
        <dbReference type="SAM" id="Phobius"/>
    </source>
</evidence>
<protein>
    <submittedName>
        <fullName evidence="12">Site-2 protease family protein</fullName>
    </submittedName>
</protein>
<feature type="transmembrane region" description="Helical" evidence="10">
    <location>
        <begin position="316"/>
        <end position="332"/>
    </location>
</feature>
<evidence type="ECO:0000313" key="13">
    <source>
        <dbReference type="Proteomes" id="UP000283523"/>
    </source>
</evidence>
<dbReference type="EMBL" id="QXED01000006">
    <property type="protein sequence ID" value="RIV20633.1"/>
    <property type="molecule type" value="Genomic_DNA"/>
</dbReference>
<keyword evidence="5 10" id="KW-0812">Transmembrane</keyword>
<evidence type="ECO:0000256" key="7">
    <source>
        <dbReference type="ARBA" id="ARBA00022946"/>
    </source>
</evidence>
<keyword evidence="9 10" id="KW-0472">Membrane</keyword>
<feature type="transmembrane region" description="Helical" evidence="10">
    <location>
        <begin position="372"/>
        <end position="391"/>
    </location>
</feature>
<feature type="transmembrane region" description="Helical" evidence="10">
    <location>
        <begin position="126"/>
        <end position="149"/>
    </location>
</feature>
<evidence type="ECO:0000256" key="8">
    <source>
        <dbReference type="ARBA" id="ARBA00022989"/>
    </source>
</evidence>
<evidence type="ECO:0000256" key="2">
    <source>
        <dbReference type="ARBA" id="ARBA00004141"/>
    </source>
</evidence>
<dbReference type="CDD" id="cd06160">
    <property type="entry name" value="S2P-M50_like_2"/>
    <property type="match status" value="1"/>
</dbReference>
<evidence type="ECO:0000256" key="1">
    <source>
        <dbReference type="ARBA" id="ARBA00001947"/>
    </source>
</evidence>
<evidence type="ECO:0000256" key="5">
    <source>
        <dbReference type="ARBA" id="ARBA00022692"/>
    </source>
</evidence>
<evidence type="ECO:0000256" key="3">
    <source>
        <dbReference type="ARBA" id="ARBA00007931"/>
    </source>
</evidence>
<keyword evidence="7" id="KW-0809">Transit peptide</keyword>
<dbReference type="GO" id="GO:0008233">
    <property type="term" value="F:peptidase activity"/>
    <property type="evidence" value="ECO:0007669"/>
    <property type="project" value="UniProtKB-KW"/>
</dbReference>
<dbReference type="InterPro" id="IPR044838">
    <property type="entry name" value="EGY1-like"/>
</dbReference>
<dbReference type="GO" id="GO:0006508">
    <property type="term" value="P:proteolysis"/>
    <property type="evidence" value="ECO:0007669"/>
    <property type="project" value="UniProtKB-KW"/>
</dbReference>
<sequence>MNPRIRSYLIHIGLFVITLITTTLAGAEWIYGRLFIPLEYIDPATKQPVRMPTLGWPEFVAGFQFSIPFLAILTVHEFGHYFVAKANRVRVTLPYYIPLWFGIGQSIGTLGAFIRIQDYVNSRRKYFDIGIAGPLAGFVLALVVLWYGFTHLPPIDYIFTIHPEYKKWGLRYGEYAYLNLPKGTAVSLGNSPLFWFFKTYVADPALLPHPNEITHYPFLLAGYLALFFTSLNLIPIGQLDGGHILYGLIGRERFQWVAPSLFIVFIFYAGLGVFKPTDFAVSTDEAFFSEMLYFAGYILFVYICCSRISENRMNSLVIALSIVAAQLLFSWLRPDWEGYSNFLVFTFVLGRVLGIHHPETQLDEPLDVKRQILGWLALVVFVLCFSPRPFILN</sequence>
<gene>
    <name evidence="12" type="ORF">DYU11_21585</name>
</gene>
<dbReference type="OrthoDB" id="921763at2"/>
<evidence type="ECO:0000256" key="6">
    <source>
        <dbReference type="ARBA" id="ARBA00022801"/>
    </source>
</evidence>
<feature type="transmembrane region" description="Helical" evidence="10">
    <location>
        <begin position="286"/>
        <end position="304"/>
    </location>
</feature>
<comment type="caution">
    <text evidence="12">The sequence shown here is derived from an EMBL/GenBank/DDBJ whole genome shotgun (WGS) entry which is preliminary data.</text>
</comment>
<name>A0A418M4P8_9BACT</name>
<feature type="transmembrane region" description="Helical" evidence="10">
    <location>
        <begin position="216"/>
        <end position="235"/>
    </location>
</feature>
<feature type="transmembrane region" description="Helical" evidence="10">
    <location>
        <begin position="12"/>
        <end position="32"/>
    </location>
</feature>
<comment type="cofactor">
    <cofactor evidence="1">
        <name>Zn(2+)</name>
        <dbReference type="ChEBI" id="CHEBI:29105"/>
    </cofactor>
</comment>
<dbReference type="PANTHER" id="PTHR31412">
    <property type="entry name" value="ZINC METALLOPROTEASE EGY1"/>
    <property type="match status" value="1"/>
</dbReference>
<feature type="domain" description="Peptidase M50" evidence="11">
    <location>
        <begin position="65"/>
        <end position="251"/>
    </location>
</feature>
<dbReference type="Pfam" id="PF02163">
    <property type="entry name" value="Peptidase_M50"/>
    <property type="match status" value="1"/>
</dbReference>
<keyword evidence="8 10" id="KW-1133">Transmembrane helix</keyword>
<dbReference type="Proteomes" id="UP000283523">
    <property type="component" value="Unassembled WGS sequence"/>
</dbReference>
<dbReference type="AlphaFoldDB" id="A0A418M4P8"/>
<feature type="transmembrane region" description="Helical" evidence="10">
    <location>
        <begin position="256"/>
        <end position="274"/>
    </location>
</feature>
<organism evidence="12 13">
    <name type="scientific">Fibrisoma montanum</name>
    <dbReference type="NCBI Taxonomy" id="2305895"/>
    <lineage>
        <taxon>Bacteria</taxon>
        <taxon>Pseudomonadati</taxon>
        <taxon>Bacteroidota</taxon>
        <taxon>Cytophagia</taxon>
        <taxon>Cytophagales</taxon>
        <taxon>Spirosomataceae</taxon>
        <taxon>Fibrisoma</taxon>
    </lineage>
</organism>
<evidence type="ECO:0000259" key="11">
    <source>
        <dbReference type="Pfam" id="PF02163"/>
    </source>
</evidence>
<keyword evidence="6" id="KW-0378">Hydrolase</keyword>
<reference evidence="12 13" key="1">
    <citation type="submission" date="2018-08" db="EMBL/GenBank/DDBJ databases">
        <title>Fibrisoma montanum sp. nov., isolated from Danxia mountain soil.</title>
        <authorList>
            <person name="Huang Y."/>
        </authorList>
    </citation>
    <scope>NUCLEOTIDE SEQUENCE [LARGE SCALE GENOMIC DNA]</scope>
    <source>
        <strain evidence="12 13">HYT19</strain>
    </source>
</reference>
<evidence type="ECO:0000313" key="12">
    <source>
        <dbReference type="EMBL" id="RIV20633.1"/>
    </source>
</evidence>
<dbReference type="PANTHER" id="PTHR31412:SF0">
    <property type="entry name" value="ZINC METALLOPROTEASE EGY1, CHLOROPLASTIC-RELATED"/>
    <property type="match status" value="1"/>
</dbReference>
<dbReference type="RefSeq" id="WP_119669803.1">
    <property type="nucleotide sequence ID" value="NZ_QXED01000006.1"/>
</dbReference>
<feature type="transmembrane region" description="Helical" evidence="10">
    <location>
        <begin position="95"/>
        <end position="114"/>
    </location>
</feature>
<dbReference type="GO" id="GO:0016020">
    <property type="term" value="C:membrane"/>
    <property type="evidence" value="ECO:0007669"/>
    <property type="project" value="UniProtKB-SubCell"/>
</dbReference>
<keyword evidence="4 12" id="KW-0645">Protease</keyword>
<dbReference type="InterPro" id="IPR008915">
    <property type="entry name" value="Peptidase_M50"/>
</dbReference>
<feature type="transmembrane region" description="Helical" evidence="10">
    <location>
        <begin position="53"/>
        <end position="75"/>
    </location>
</feature>
<comment type="similarity">
    <text evidence="3">Belongs to the peptidase M50B family.</text>
</comment>
<proteinExistence type="inferred from homology"/>
<accession>A0A418M4P8</accession>
<evidence type="ECO:0000256" key="4">
    <source>
        <dbReference type="ARBA" id="ARBA00022670"/>
    </source>
</evidence>
<keyword evidence="13" id="KW-1185">Reference proteome</keyword>
<evidence type="ECO:0000256" key="9">
    <source>
        <dbReference type="ARBA" id="ARBA00023136"/>
    </source>
</evidence>